<sequence length="167" mass="19007">MPERRPASNRTDSVRRNLFQQQLSRRPTSNAVSGNSTFTESLQLEPDYSTEIVIRDEKGECQISPVAVPSLMQPLNDEDDNQCEVREEEEQVQQCLTDAIKNHKRDRNRTLSDPAGIFVSLIVYLLLVFTEKNTELLEAVKISLKAKVAALADDSWLYEAENELVVR</sequence>
<reference evidence="2 3" key="1">
    <citation type="journal article" date="2018" name="BMC Genomics">
        <title>Comparative genome analyses reveal sequence features reflecting distinct modes of host-adaptation between dicot and monocot powdery mildew.</title>
        <authorList>
            <person name="Wu Y."/>
            <person name="Ma X."/>
            <person name="Pan Z."/>
            <person name="Kale S.D."/>
            <person name="Song Y."/>
            <person name="King H."/>
            <person name="Zhang Q."/>
            <person name="Presley C."/>
            <person name="Deng X."/>
            <person name="Wei C.I."/>
            <person name="Xiao S."/>
        </authorList>
    </citation>
    <scope>NUCLEOTIDE SEQUENCE [LARGE SCALE GENOMIC DNA]</scope>
    <source>
        <strain evidence="2">UMSG1</strain>
    </source>
</reference>
<evidence type="ECO:0000313" key="2">
    <source>
        <dbReference type="EMBL" id="RKF74619.1"/>
    </source>
</evidence>
<dbReference type="EMBL" id="MCBS01023868">
    <property type="protein sequence ID" value="RKF74619.1"/>
    <property type="molecule type" value="Genomic_DNA"/>
</dbReference>
<protein>
    <submittedName>
        <fullName evidence="2">Putative upf0220 domain protein</fullName>
    </submittedName>
</protein>
<dbReference type="AlphaFoldDB" id="A0A420IJ96"/>
<organism evidence="2 3">
    <name type="scientific">Golovinomyces cichoracearum</name>
    <dbReference type="NCBI Taxonomy" id="62708"/>
    <lineage>
        <taxon>Eukaryota</taxon>
        <taxon>Fungi</taxon>
        <taxon>Dikarya</taxon>
        <taxon>Ascomycota</taxon>
        <taxon>Pezizomycotina</taxon>
        <taxon>Leotiomycetes</taxon>
        <taxon>Erysiphales</taxon>
        <taxon>Erysiphaceae</taxon>
        <taxon>Golovinomyces</taxon>
    </lineage>
</organism>
<name>A0A420IJ96_9PEZI</name>
<dbReference type="Proteomes" id="UP000285326">
    <property type="component" value="Unassembled WGS sequence"/>
</dbReference>
<feature type="compositionally biased region" description="Polar residues" evidence="1">
    <location>
        <begin position="18"/>
        <end position="36"/>
    </location>
</feature>
<evidence type="ECO:0000256" key="1">
    <source>
        <dbReference type="SAM" id="MobiDB-lite"/>
    </source>
</evidence>
<proteinExistence type="predicted"/>
<accession>A0A420IJ96</accession>
<evidence type="ECO:0000313" key="3">
    <source>
        <dbReference type="Proteomes" id="UP000285326"/>
    </source>
</evidence>
<comment type="caution">
    <text evidence="2">The sequence shown here is derived from an EMBL/GenBank/DDBJ whole genome shotgun (WGS) entry which is preliminary data.</text>
</comment>
<gene>
    <name evidence="2" type="ORF">GcM1_238041</name>
</gene>
<feature type="region of interest" description="Disordered" evidence="1">
    <location>
        <begin position="1"/>
        <end position="36"/>
    </location>
</feature>